<protein>
    <submittedName>
        <fullName evidence="2">Uncharacterized protein</fullName>
    </submittedName>
</protein>
<reference evidence="3" key="2">
    <citation type="submission" date="2015-01" db="EMBL/GenBank/DDBJ databases">
        <title>Evolutionary Origins and Diversification of the Mycorrhizal Mutualists.</title>
        <authorList>
            <consortium name="DOE Joint Genome Institute"/>
            <consortium name="Mycorrhizal Genomics Consortium"/>
            <person name="Kohler A."/>
            <person name="Kuo A."/>
            <person name="Nagy L.G."/>
            <person name="Floudas D."/>
            <person name="Copeland A."/>
            <person name="Barry K.W."/>
            <person name="Cichocki N."/>
            <person name="Veneault-Fourrey C."/>
            <person name="LaButti K."/>
            <person name="Lindquist E.A."/>
            <person name="Lipzen A."/>
            <person name="Lundell T."/>
            <person name="Morin E."/>
            <person name="Murat C."/>
            <person name="Riley R."/>
            <person name="Ohm R."/>
            <person name="Sun H."/>
            <person name="Tunlid A."/>
            <person name="Henrissat B."/>
            <person name="Grigoriev I.V."/>
            <person name="Hibbett D.S."/>
            <person name="Martin F."/>
        </authorList>
    </citation>
    <scope>NUCLEOTIDE SEQUENCE [LARGE SCALE GENOMIC DNA]</scope>
    <source>
        <strain evidence="3">MUT 4182</strain>
    </source>
</reference>
<dbReference type="OrthoDB" id="3270896at2759"/>
<evidence type="ECO:0000256" key="1">
    <source>
        <dbReference type="SAM" id="MobiDB-lite"/>
    </source>
</evidence>
<sequence length="274" mass="28544">MPQHFALTRHISELETVAEGDLGANAAGPLSSPQHHVSLALIGTLPLPRAQDASLAPFVTYPLPGDPVKRLKPLTHFDSGTEFFGSAQLSTSTSTSASSVVIGATESKTHSAHGTVVETSFTNITLSSSDVQRLAPVPLQPSIQVVVSGKSTTTTIGSGVSGTKVTVEKNESANHHHQDVTVHVSIEGRSTSTSSTETSAMVGNGKTHSFGLSAGVDVSIGIGASGSLSRGSSTQIKSGTKLSSDSHSTTIHGSFRSGTHIQTWQIHREYTRRE</sequence>
<dbReference type="AlphaFoldDB" id="A0A0C3PYS1"/>
<evidence type="ECO:0000313" key="2">
    <source>
        <dbReference type="EMBL" id="KIO20515.1"/>
    </source>
</evidence>
<accession>A0A0C3PYS1</accession>
<dbReference type="Proteomes" id="UP000054248">
    <property type="component" value="Unassembled WGS sequence"/>
</dbReference>
<keyword evidence="3" id="KW-1185">Reference proteome</keyword>
<evidence type="ECO:0000313" key="3">
    <source>
        <dbReference type="Proteomes" id="UP000054248"/>
    </source>
</evidence>
<gene>
    <name evidence="2" type="ORF">M407DRAFT_29831</name>
</gene>
<feature type="region of interest" description="Disordered" evidence="1">
    <location>
        <begin position="226"/>
        <end position="256"/>
    </location>
</feature>
<proteinExistence type="predicted"/>
<reference evidence="2 3" key="1">
    <citation type="submission" date="2014-04" db="EMBL/GenBank/DDBJ databases">
        <authorList>
            <consortium name="DOE Joint Genome Institute"/>
            <person name="Kuo A."/>
            <person name="Girlanda M."/>
            <person name="Perotto S."/>
            <person name="Kohler A."/>
            <person name="Nagy L.G."/>
            <person name="Floudas D."/>
            <person name="Copeland A."/>
            <person name="Barry K.W."/>
            <person name="Cichocki N."/>
            <person name="Veneault-Fourrey C."/>
            <person name="LaButti K."/>
            <person name="Lindquist E.A."/>
            <person name="Lipzen A."/>
            <person name="Lundell T."/>
            <person name="Morin E."/>
            <person name="Murat C."/>
            <person name="Sun H."/>
            <person name="Tunlid A."/>
            <person name="Henrissat B."/>
            <person name="Grigoriev I.V."/>
            <person name="Hibbett D.S."/>
            <person name="Martin F."/>
            <person name="Nordberg H.P."/>
            <person name="Cantor M.N."/>
            <person name="Hua S.X."/>
        </authorList>
    </citation>
    <scope>NUCLEOTIDE SEQUENCE [LARGE SCALE GENOMIC DNA]</scope>
    <source>
        <strain evidence="2 3">MUT 4182</strain>
    </source>
</reference>
<dbReference type="EMBL" id="KN823171">
    <property type="protein sequence ID" value="KIO20515.1"/>
    <property type="molecule type" value="Genomic_DNA"/>
</dbReference>
<organism evidence="2 3">
    <name type="scientific">Tulasnella calospora MUT 4182</name>
    <dbReference type="NCBI Taxonomy" id="1051891"/>
    <lineage>
        <taxon>Eukaryota</taxon>
        <taxon>Fungi</taxon>
        <taxon>Dikarya</taxon>
        <taxon>Basidiomycota</taxon>
        <taxon>Agaricomycotina</taxon>
        <taxon>Agaricomycetes</taxon>
        <taxon>Cantharellales</taxon>
        <taxon>Tulasnellaceae</taxon>
        <taxon>Tulasnella</taxon>
    </lineage>
</organism>
<dbReference type="HOGENOM" id="CLU_1016334_0_0_1"/>
<name>A0A0C3PYS1_9AGAM</name>